<keyword evidence="1" id="KW-0812">Transmembrane</keyword>
<evidence type="ECO:0008006" key="4">
    <source>
        <dbReference type="Google" id="ProtNLM"/>
    </source>
</evidence>
<feature type="transmembrane region" description="Helical" evidence="1">
    <location>
        <begin position="83"/>
        <end position="106"/>
    </location>
</feature>
<dbReference type="EMBL" id="FNRJ01000001">
    <property type="protein sequence ID" value="SEA12472.1"/>
    <property type="molecule type" value="Genomic_DNA"/>
</dbReference>
<evidence type="ECO:0000313" key="3">
    <source>
        <dbReference type="Proteomes" id="UP000242469"/>
    </source>
</evidence>
<dbReference type="AlphaFoldDB" id="A0A1H3YN88"/>
<name>A0A1H3YN88_9GAMM</name>
<feature type="transmembrane region" description="Helical" evidence="1">
    <location>
        <begin position="112"/>
        <end position="130"/>
    </location>
</feature>
<keyword evidence="3" id="KW-1185">Reference proteome</keyword>
<keyword evidence="1" id="KW-0472">Membrane</keyword>
<sequence>MSNETAVKADIYWILLIASIVLLVLMPEQAPWVETKRGWYTQPMMGALLGLSIMAVFSAYRVIQLTCGNGNKWRSTVFQQNPIESLVYMLDSYRTALISSVLFYLYIKSLPIIGFVPATFIFVTVLLWLSRLFNRTWLLATIGTLIALVLIFRVAVSVWMPDVWLYSLLPDHMADFANRYL</sequence>
<dbReference type="Proteomes" id="UP000242469">
    <property type="component" value="Unassembled WGS sequence"/>
</dbReference>
<dbReference type="OrthoDB" id="6103842at2"/>
<feature type="transmembrane region" description="Helical" evidence="1">
    <location>
        <begin position="44"/>
        <end position="63"/>
    </location>
</feature>
<organism evidence="2 3">
    <name type="scientific">Marinobacterium iners DSM 11526</name>
    <dbReference type="NCBI Taxonomy" id="1122198"/>
    <lineage>
        <taxon>Bacteria</taxon>
        <taxon>Pseudomonadati</taxon>
        <taxon>Pseudomonadota</taxon>
        <taxon>Gammaproteobacteria</taxon>
        <taxon>Oceanospirillales</taxon>
        <taxon>Oceanospirillaceae</taxon>
        <taxon>Marinobacterium</taxon>
    </lineage>
</organism>
<accession>A0A1H3YN88</accession>
<feature type="transmembrane region" description="Helical" evidence="1">
    <location>
        <begin position="12"/>
        <end position="32"/>
    </location>
</feature>
<evidence type="ECO:0000256" key="1">
    <source>
        <dbReference type="SAM" id="Phobius"/>
    </source>
</evidence>
<feature type="transmembrane region" description="Helical" evidence="1">
    <location>
        <begin position="137"/>
        <end position="160"/>
    </location>
</feature>
<dbReference type="STRING" id="1122198.SAMN02745729_101525"/>
<dbReference type="RefSeq" id="WP_091822597.1">
    <property type="nucleotide sequence ID" value="NZ_FNRJ01000001.1"/>
</dbReference>
<proteinExistence type="predicted"/>
<gene>
    <name evidence="2" type="ORF">SAMN02745729_101525</name>
</gene>
<keyword evidence="1" id="KW-1133">Transmembrane helix</keyword>
<protein>
    <recommendedName>
        <fullName evidence="4">Tripartite tricarboxylate transporter TctB family protein</fullName>
    </recommendedName>
</protein>
<reference evidence="3" key="1">
    <citation type="submission" date="2016-10" db="EMBL/GenBank/DDBJ databases">
        <authorList>
            <person name="Varghese N."/>
            <person name="Submissions S."/>
        </authorList>
    </citation>
    <scope>NUCLEOTIDE SEQUENCE [LARGE SCALE GENOMIC DNA]</scope>
    <source>
        <strain evidence="3">DSM 11526</strain>
    </source>
</reference>
<evidence type="ECO:0000313" key="2">
    <source>
        <dbReference type="EMBL" id="SEA12472.1"/>
    </source>
</evidence>